<dbReference type="InterPro" id="IPR002197">
    <property type="entry name" value="HTH_Fis"/>
</dbReference>
<dbReference type="FunFam" id="1.10.8.60:FF:000014">
    <property type="entry name" value="DNA-binding transcriptional regulator NtrC"/>
    <property type="match status" value="1"/>
</dbReference>
<dbReference type="InterPro" id="IPR002078">
    <property type="entry name" value="Sigma_54_int"/>
</dbReference>
<feature type="modified residue" description="4-aspartylphosphate" evidence="7">
    <location>
        <position position="54"/>
    </location>
</feature>
<evidence type="ECO:0000256" key="6">
    <source>
        <dbReference type="ARBA" id="ARBA00023163"/>
    </source>
</evidence>
<dbReference type="SUPFAM" id="SSF52540">
    <property type="entry name" value="P-loop containing nucleoside triphosphate hydrolases"/>
    <property type="match status" value="1"/>
</dbReference>
<organism evidence="10 11">
    <name type="scientific">Pyrinomonas methylaliphatogenes</name>
    <dbReference type="NCBI Taxonomy" id="454194"/>
    <lineage>
        <taxon>Bacteria</taxon>
        <taxon>Pseudomonadati</taxon>
        <taxon>Acidobacteriota</taxon>
        <taxon>Blastocatellia</taxon>
        <taxon>Blastocatellales</taxon>
        <taxon>Pyrinomonadaceae</taxon>
        <taxon>Pyrinomonas</taxon>
    </lineage>
</organism>
<gene>
    <name evidence="10" type="ORF">PYK22_00208</name>
</gene>
<evidence type="ECO:0000256" key="4">
    <source>
        <dbReference type="ARBA" id="ARBA00023125"/>
    </source>
</evidence>
<proteinExistence type="predicted"/>
<reference evidence="10 11" key="2">
    <citation type="submission" date="2015-01" db="EMBL/GenBank/DDBJ databases">
        <title>Complete genome sequence of Pyrinomonas methylaliphatogenes type strain K22T.</title>
        <authorList>
            <person name="Lee K.C.Y."/>
            <person name="Power J.F."/>
            <person name="Dunfield P.F."/>
            <person name="Morgan X.C."/>
            <person name="Huttenhower C."/>
            <person name="Stott M.B."/>
        </authorList>
    </citation>
    <scope>NUCLEOTIDE SEQUENCE [LARGE SCALE GENOMIC DNA]</scope>
    <source>
        <strain evidence="10 11">K22</strain>
    </source>
</reference>
<evidence type="ECO:0000259" key="8">
    <source>
        <dbReference type="PROSITE" id="PS50045"/>
    </source>
</evidence>
<dbReference type="PANTHER" id="PTHR32071:SF21">
    <property type="entry name" value="TRANSCRIPTIONAL REGULATORY PROTEIN FLGR"/>
    <property type="match status" value="1"/>
</dbReference>
<dbReference type="Pfam" id="PF02954">
    <property type="entry name" value="HTH_8"/>
    <property type="match status" value="1"/>
</dbReference>
<dbReference type="Pfam" id="PF25601">
    <property type="entry name" value="AAA_lid_14"/>
    <property type="match status" value="1"/>
</dbReference>
<dbReference type="Gene3D" id="1.10.8.60">
    <property type="match status" value="1"/>
</dbReference>
<dbReference type="InterPro" id="IPR003593">
    <property type="entry name" value="AAA+_ATPase"/>
</dbReference>
<dbReference type="PROSITE" id="PS50045">
    <property type="entry name" value="SIGMA54_INTERACT_4"/>
    <property type="match status" value="1"/>
</dbReference>
<keyword evidence="3" id="KW-0805">Transcription regulation</keyword>
<dbReference type="GO" id="GO:0006355">
    <property type="term" value="P:regulation of DNA-templated transcription"/>
    <property type="evidence" value="ECO:0007669"/>
    <property type="project" value="InterPro"/>
</dbReference>
<accession>A0A0B6WT81</accession>
<dbReference type="STRING" id="454194.PYK22_00208"/>
<sequence>MSKGRILIADDDFDSVAQLCEYLRSWDFEIAVERDGLAALRRAEDFRPLVVITDLSIPRLDGFALLKQIRTRYPDVVVIVLTAPGSVESAARAIQDEGVYHYFEKPIDMRKLRLVIERAVEYGYARRENEALRRQLQDHGAFGELVGASEAMRQIYALIEQVAPSSASVLITGESGTGKEMVARTIHSLSPRRNAPFIAINCSAIPETLMESELFGHERGAFTGAIAKRQGCFELADSGTLLLDEIAEMPPLLQAKLLRVLEERKVRRLGGSQEIPVDVRVLAATNKDPVEAVRAGTLREDLLYRLNVITISLPPLRERKEDIPLLAQHLVTQLAAKHNRPARFLSQAAIEALQAYNWPGNVRELRNTIERAVIICSGEQIERHHVAPYPVDQRARSRDEDTITLPIGTPLEEVERQMILRTLQKCAGNKTRTAELLQISLKTLHNKLRLYRERGLIAENNHQRSFNSRSK</sequence>
<dbReference type="PANTHER" id="PTHR32071">
    <property type="entry name" value="TRANSCRIPTIONAL REGULATORY PROTEIN"/>
    <property type="match status" value="1"/>
</dbReference>
<keyword evidence="1" id="KW-0547">Nucleotide-binding</keyword>
<dbReference type="InterPro" id="IPR009057">
    <property type="entry name" value="Homeodomain-like_sf"/>
</dbReference>
<dbReference type="Pfam" id="PF00158">
    <property type="entry name" value="Sigma54_activat"/>
    <property type="match status" value="1"/>
</dbReference>
<dbReference type="Proteomes" id="UP000031518">
    <property type="component" value="Unassembled WGS sequence"/>
</dbReference>
<dbReference type="FunFam" id="3.40.50.300:FF:000006">
    <property type="entry name" value="DNA-binding transcriptional regulator NtrC"/>
    <property type="match status" value="1"/>
</dbReference>
<dbReference type="InterPro" id="IPR001789">
    <property type="entry name" value="Sig_transdc_resp-reg_receiver"/>
</dbReference>
<keyword evidence="11" id="KW-1185">Reference proteome</keyword>
<dbReference type="Gene3D" id="3.40.50.2300">
    <property type="match status" value="1"/>
</dbReference>
<dbReference type="InterPro" id="IPR025662">
    <property type="entry name" value="Sigma_54_int_dom_ATP-bd_1"/>
</dbReference>
<reference evidence="10 11" key="1">
    <citation type="submission" date="2013-12" db="EMBL/GenBank/DDBJ databases">
        <authorList>
            <person name="Stott M."/>
        </authorList>
    </citation>
    <scope>NUCLEOTIDE SEQUENCE [LARGE SCALE GENOMIC DNA]</scope>
    <source>
        <strain evidence="10 11">K22</strain>
    </source>
</reference>
<dbReference type="Pfam" id="PF00072">
    <property type="entry name" value="Response_reg"/>
    <property type="match status" value="1"/>
</dbReference>
<feature type="domain" description="Sigma-54 factor interaction" evidence="8">
    <location>
        <begin position="145"/>
        <end position="374"/>
    </location>
</feature>
<dbReference type="PROSITE" id="PS00688">
    <property type="entry name" value="SIGMA54_INTERACT_3"/>
    <property type="match status" value="1"/>
</dbReference>
<evidence type="ECO:0000256" key="3">
    <source>
        <dbReference type="ARBA" id="ARBA00023015"/>
    </source>
</evidence>
<evidence type="ECO:0000256" key="1">
    <source>
        <dbReference type="ARBA" id="ARBA00022741"/>
    </source>
</evidence>
<keyword evidence="4" id="KW-0238">DNA-binding</keyword>
<dbReference type="SMART" id="SM00382">
    <property type="entry name" value="AAA"/>
    <property type="match status" value="1"/>
</dbReference>
<dbReference type="CDD" id="cd00009">
    <property type="entry name" value="AAA"/>
    <property type="match status" value="1"/>
</dbReference>
<feature type="domain" description="Response regulatory" evidence="9">
    <location>
        <begin position="5"/>
        <end position="120"/>
    </location>
</feature>
<dbReference type="InterPro" id="IPR011006">
    <property type="entry name" value="CheY-like_superfamily"/>
</dbReference>
<dbReference type="PROSITE" id="PS00675">
    <property type="entry name" value="SIGMA54_INTERACT_1"/>
    <property type="match status" value="1"/>
</dbReference>
<evidence type="ECO:0000313" key="11">
    <source>
        <dbReference type="Proteomes" id="UP000031518"/>
    </source>
</evidence>
<evidence type="ECO:0000256" key="7">
    <source>
        <dbReference type="PROSITE-ProRule" id="PRU00169"/>
    </source>
</evidence>
<dbReference type="SUPFAM" id="SSF46689">
    <property type="entry name" value="Homeodomain-like"/>
    <property type="match status" value="1"/>
</dbReference>
<keyword evidence="5" id="KW-0010">Activator</keyword>
<dbReference type="InterPro" id="IPR027417">
    <property type="entry name" value="P-loop_NTPase"/>
</dbReference>
<dbReference type="SUPFAM" id="SSF52172">
    <property type="entry name" value="CheY-like"/>
    <property type="match status" value="1"/>
</dbReference>
<evidence type="ECO:0000259" key="9">
    <source>
        <dbReference type="PROSITE" id="PS50110"/>
    </source>
</evidence>
<dbReference type="Gene3D" id="1.10.10.60">
    <property type="entry name" value="Homeodomain-like"/>
    <property type="match status" value="1"/>
</dbReference>
<dbReference type="GO" id="GO:0005524">
    <property type="term" value="F:ATP binding"/>
    <property type="evidence" value="ECO:0007669"/>
    <property type="project" value="UniProtKB-KW"/>
</dbReference>
<dbReference type="GO" id="GO:0043565">
    <property type="term" value="F:sequence-specific DNA binding"/>
    <property type="evidence" value="ECO:0007669"/>
    <property type="project" value="InterPro"/>
</dbReference>
<dbReference type="PRINTS" id="PR01590">
    <property type="entry name" value="HTHFIS"/>
</dbReference>
<keyword evidence="7" id="KW-0597">Phosphoprotein</keyword>
<evidence type="ECO:0000256" key="5">
    <source>
        <dbReference type="ARBA" id="ARBA00023159"/>
    </source>
</evidence>
<dbReference type="CDD" id="cd00156">
    <property type="entry name" value="REC"/>
    <property type="match status" value="1"/>
</dbReference>
<dbReference type="RefSeq" id="WP_041973289.1">
    <property type="nucleotide sequence ID" value="NZ_CBXV010000001.1"/>
</dbReference>
<dbReference type="SMART" id="SM00448">
    <property type="entry name" value="REC"/>
    <property type="match status" value="1"/>
</dbReference>
<evidence type="ECO:0000313" key="10">
    <source>
        <dbReference type="EMBL" id="CDM64216.1"/>
    </source>
</evidence>
<dbReference type="Gene3D" id="3.40.50.300">
    <property type="entry name" value="P-loop containing nucleotide triphosphate hydrolases"/>
    <property type="match status" value="1"/>
</dbReference>
<keyword evidence="2" id="KW-0067">ATP-binding</keyword>
<dbReference type="GO" id="GO:0000160">
    <property type="term" value="P:phosphorelay signal transduction system"/>
    <property type="evidence" value="ECO:0007669"/>
    <property type="project" value="InterPro"/>
</dbReference>
<name>A0A0B6WT81_9BACT</name>
<evidence type="ECO:0000256" key="2">
    <source>
        <dbReference type="ARBA" id="ARBA00022840"/>
    </source>
</evidence>
<protein>
    <submittedName>
        <fullName evidence="10">Two component, sigma54 specific, transcriptional regulator, Fis family</fullName>
    </submittedName>
</protein>
<dbReference type="EMBL" id="CBXV010000001">
    <property type="protein sequence ID" value="CDM64216.1"/>
    <property type="molecule type" value="Genomic_DNA"/>
</dbReference>
<keyword evidence="6" id="KW-0804">Transcription</keyword>
<dbReference type="OrthoDB" id="9803970at2"/>
<dbReference type="InterPro" id="IPR025944">
    <property type="entry name" value="Sigma_54_int_dom_CS"/>
</dbReference>
<dbReference type="PROSITE" id="PS50110">
    <property type="entry name" value="RESPONSE_REGULATORY"/>
    <property type="match status" value="1"/>
</dbReference>
<dbReference type="InterPro" id="IPR058031">
    <property type="entry name" value="AAA_lid_NorR"/>
</dbReference>
<dbReference type="AlphaFoldDB" id="A0A0B6WT81"/>